<dbReference type="OrthoDB" id="5738083at2"/>
<name>A0A5A7S837_9NOCA</name>
<proteinExistence type="predicted"/>
<dbReference type="GO" id="GO:0070967">
    <property type="term" value="F:coenzyme F420 binding"/>
    <property type="evidence" value="ECO:0007669"/>
    <property type="project" value="TreeGrafter"/>
</dbReference>
<dbReference type="InterPro" id="IPR012349">
    <property type="entry name" value="Split_barrel_FMN-bd"/>
</dbReference>
<evidence type="ECO:0000313" key="4">
    <source>
        <dbReference type="Proteomes" id="UP000322244"/>
    </source>
</evidence>
<dbReference type="SUPFAM" id="SSF50475">
    <property type="entry name" value="FMN-binding split barrel"/>
    <property type="match status" value="1"/>
</dbReference>
<feature type="domain" description="Pyridoxamine 5'-phosphate oxidase N-terminal" evidence="2">
    <location>
        <begin position="11"/>
        <end position="99"/>
    </location>
</feature>
<dbReference type="NCBIfam" id="TIGR03666">
    <property type="entry name" value="Rv2061_F420"/>
    <property type="match status" value="1"/>
</dbReference>
<protein>
    <submittedName>
        <fullName evidence="3">PPOX class F420-dependent oxidoreductase</fullName>
    </submittedName>
</protein>
<accession>A0A5A7S837</accession>
<keyword evidence="4" id="KW-1185">Reference proteome</keyword>
<evidence type="ECO:0000256" key="1">
    <source>
        <dbReference type="ARBA" id="ARBA00023002"/>
    </source>
</evidence>
<keyword evidence="1" id="KW-0560">Oxidoreductase</keyword>
<dbReference type="Pfam" id="PF01243">
    <property type="entry name" value="PNPOx_N"/>
    <property type="match status" value="1"/>
</dbReference>
<dbReference type="InterPro" id="IPR011576">
    <property type="entry name" value="Pyridox_Oxase_N"/>
</dbReference>
<reference evidence="3 4" key="1">
    <citation type="submission" date="2019-07" db="EMBL/GenBank/DDBJ databases">
        <title>Rhodococcus cavernicolus sp. nov., isolated from a cave.</title>
        <authorList>
            <person name="Lee S.D."/>
        </authorList>
    </citation>
    <scope>NUCLEOTIDE SEQUENCE [LARGE SCALE GENOMIC DNA]</scope>
    <source>
        <strain evidence="3 4">C1-24</strain>
    </source>
</reference>
<dbReference type="Proteomes" id="UP000322244">
    <property type="component" value="Unassembled WGS sequence"/>
</dbReference>
<dbReference type="EMBL" id="VLNY01000010">
    <property type="protein sequence ID" value="KAA0021312.1"/>
    <property type="molecule type" value="Genomic_DNA"/>
</dbReference>
<dbReference type="PANTHER" id="PTHR35176:SF11">
    <property type="entry name" value="PYRIDOXAMINE 5'-PHOSPHATE OXIDASE FAMILY PROTEIN"/>
    <property type="match status" value="1"/>
</dbReference>
<dbReference type="PANTHER" id="PTHR35176">
    <property type="entry name" value="HEME OXYGENASE HI_0854-RELATED"/>
    <property type="match status" value="1"/>
</dbReference>
<organism evidence="3 4">
    <name type="scientific">Antrihabitans cavernicola</name>
    <dbReference type="NCBI Taxonomy" id="2495913"/>
    <lineage>
        <taxon>Bacteria</taxon>
        <taxon>Bacillati</taxon>
        <taxon>Actinomycetota</taxon>
        <taxon>Actinomycetes</taxon>
        <taxon>Mycobacteriales</taxon>
        <taxon>Nocardiaceae</taxon>
        <taxon>Antrihabitans</taxon>
    </lineage>
</organism>
<dbReference type="InterPro" id="IPR052019">
    <property type="entry name" value="F420H2_bilvrd_red/Heme_oxyg"/>
</dbReference>
<comment type="caution">
    <text evidence="3">The sequence shown here is derived from an EMBL/GenBank/DDBJ whole genome shotgun (WGS) entry which is preliminary data.</text>
</comment>
<dbReference type="GO" id="GO:0005829">
    <property type="term" value="C:cytosol"/>
    <property type="evidence" value="ECO:0007669"/>
    <property type="project" value="TreeGrafter"/>
</dbReference>
<dbReference type="RefSeq" id="WP_149431816.1">
    <property type="nucleotide sequence ID" value="NZ_VLNY01000010.1"/>
</dbReference>
<dbReference type="Gene3D" id="2.30.110.10">
    <property type="entry name" value="Electron Transport, Fmn-binding Protein, Chain A"/>
    <property type="match status" value="1"/>
</dbReference>
<sequence length="126" mass="13480">MTNPFGAVGTAKYVLLTTFKKDGTPVGTPLWAGLDGDRLIVWTEANSWKVKRIRRNPAVTMQPCDLRGKPNGDVVDGTATVLDEAGSDHAREVIMKKYGLIGWLTVKGSGLRRGKSGTIGIAIAAK</sequence>
<evidence type="ECO:0000313" key="3">
    <source>
        <dbReference type="EMBL" id="KAA0021312.1"/>
    </source>
</evidence>
<gene>
    <name evidence="3" type="ORF">FOY51_18865</name>
</gene>
<dbReference type="InterPro" id="IPR019965">
    <property type="entry name" value="PPOX_F420-dep_Rv2061_put"/>
</dbReference>
<dbReference type="AlphaFoldDB" id="A0A5A7S837"/>
<evidence type="ECO:0000259" key="2">
    <source>
        <dbReference type="Pfam" id="PF01243"/>
    </source>
</evidence>
<dbReference type="GO" id="GO:0016627">
    <property type="term" value="F:oxidoreductase activity, acting on the CH-CH group of donors"/>
    <property type="evidence" value="ECO:0007669"/>
    <property type="project" value="TreeGrafter"/>
</dbReference>